<keyword evidence="6" id="KW-0408">Iron</keyword>
<evidence type="ECO:0000256" key="4">
    <source>
        <dbReference type="ARBA" id="ARBA00022723"/>
    </source>
</evidence>
<evidence type="ECO:0000256" key="5">
    <source>
        <dbReference type="ARBA" id="ARBA00023002"/>
    </source>
</evidence>
<organism evidence="8 9">
    <name type="scientific">Aspergillus flavus</name>
    <dbReference type="NCBI Taxonomy" id="5059"/>
    <lineage>
        <taxon>Eukaryota</taxon>
        <taxon>Fungi</taxon>
        <taxon>Dikarya</taxon>
        <taxon>Ascomycota</taxon>
        <taxon>Pezizomycotina</taxon>
        <taxon>Eurotiomycetes</taxon>
        <taxon>Eurotiomycetidae</taxon>
        <taxon>Eurotiales</taxon>
        <taxon>Aspergillaceae</taxon>
        <taxon>Aspergillus</taxon>
        <taxon>Aspergillus subgen. Circumdati</taxon>
    </lineage>
</organism>
<evidence type="ECO:0000256" key="7">
    <source>
        <dbReference type="ARBA" id="ARBA00023033"/>
    </source>
</evidence>
<comment type="similarity">
    <text evidence="2">Belongs to the cytochrome P450 family.</text>
</comment>
<reference evidence="8 9" key="1">
    <citation type="submission" date="2018-07" db="EMBL/GenBank/DDBJ databases">
        <title>Identification of spontaneous genetic mutation associated with occurrence of a yellow conidial color mutant of Aspergillus flavus.</title>
        <authorList>
            <person name="Chang P.-K."/>
            <person name="Mack B.M."/>
            <person name="Scharfenstein L."/>
            <person name="Gilbert M.K."/>
        </authorList>
    </citation>
    <scope>NUCLEOTIDE SEQUENCE [LARGE SCALE GENOMIC DNA]</scope>
    <source>
        <strain evidence="8 9">CA14</strain>
    </source>
</reference>
<evidence type="ECO:0000313" key="8">
    <source>
        <dbReference type="EMBL" id="RMZ48582.1"/>
    </source>
</evidence>
<dbReference type="PRINTS" id="PR00463">
    <property type="entry name" value="EP450I"/>
</dbReference>
<dbReference type="EMBL" id="QQZZ01000009">
    <property type="protein sequence ID" value="RMZ48582.1"/>
    <property type="molecule type" value="Genomic_DNA"/>
</dbReference>
<dbReference type="CDD" id="cd11065">
    <property type="entry name" value="CYP64-like"/>
    <property type="match status" value="1"/>
</dbReference>
<evidence type="ECO:0000256" key="3">
    <source>
        <dbReference type="ARBA" id="ARBA00022617"/>
    </source>
</evidence>
<dbReference type="InterPro" id="IPR017972">
    <property type="entry name" value="Cyt_P450_CS"/>
</dbReference>
<dbReference type="GO" id="GO:0020037">
    <property type="term" value="F:heme binding"/>
    <property type="evidence" value="ECO:0007669"/>
    <property type="project" value="InterPro"/>
</dbReference>
<dbReference type="PANTHER" id="PTHR46300">
    <property type="entry name" value="P450, PUTATIVE (EUROFUNG)-RELATED-RELATED"/>
    <property type="match status" value="1"/>
</dbReference>
<evidence type="ECO:0000256" key="6">
    <source>
        <dbReference type="ARBA" id="ARBA00023004"/>
    </source>
</evidence>
<evidence type="ECO:0000313" key="9">
    <source>
        <dbReference type="Proteomes" id="UP000275480"/>
    </source>
</evidence>
<sequence length="948" mass="107709">MFVLPTTFMSVSHGIYQLLFLALLATAWRIYSNRFRHPLSHYPGPFFWTISRLPYAVTYAQGTLHRRVRQLHDVYGDVVRVAPDELSYRTEQAWKDIHGYSRNFPKDMRFYQTSKNKAPSVVIAPDGVHGRQKRAILRAFSERAMKSHEHLLRPFVDSLIQKLQHASTSTEGGAVDLTEWYNYIMFDFMAHELFGQSLGYLENGVNHPWVDMLFGSIKVWAFLSQSKYFPNLSWIIKTAVRLFCRDLLNHRSKKLGCIASKIPEGEGSDSSLPTFNSFLRANKGPHSTLSTEEVLSNHSFMMMAGSETTATLLSGCTFFLLKHPQVYKKLTSEIRNRFSSSTEMTFSSLANMAYLRAVLQEALRMYPPLPLGMPRVVPPGGAIISGQFVPEKTSVAVASWATYQSSSNFNTPQMFLPERWLDTGPGDNDVKGAMQPFSVGPRACPGKNAWSSKQQRLPPGPPALPVIGNLHQMPRRNRWRALQRWHKLYGPIISLRLGQRIAISLGTHKVARELLELRGNNYSSRPRFVVAGDYVSEGLHSILLPYGNQWRIHHRIHRDLLTNHRTQAYRYLQDIESKQIVYDMLKSSDFVGHFRRYTSSVMFTLAYGKRLESPGRHEIAEASKITENISLAADQAKNMIVEVYPVLDYIPRCFAPWKRIGARLHAQTVQFFEQQMLEGLRSPAWNWSKHIIARNETKDLSNKEIVYILGALYEAGSETTATVLQIFVLASVLHPECIGHAQLELDESVGNDRMPTFEDMPRLPYLNAFIKEVLRWRPIAPLGIPHAPSKIGEFMGYSIPEGATIFPNNWTLDLDDAVFRDPYAFKPERWLEDPNLPLSTFGFGRRACPGKQMAENSLYIAIARLIWGYNFHHAYENGLRVELDPWDMKEGVVSPPATFSAVLSVRSSVHQRLIELEWDSAEKDVNGILGQIESLMGSRAAAQKDSSA</sequence>
<dbReference type="Pfam" id="PF00067">
    <property type="entry name" value="p450"/>
    <property type="match status" value="2"/>
</dbReference>
<comment type="cofactor">
    <cofactor evidence="1">
        <name>heme</name>
        <dbReference type="ChEBI" id="CHEBI:30413"/>
    </cofactor>
</comment>
<evidence type="ECO:0000256" key="1">
    <source>
        <dbReference type="ARBA" id="ARBA00001971"/>
    </source>
</evidence>
<dbReference type="SUPFAM" id="SSF48264">
    <property type="entry name" value="Cytochrome P450"/>
    <property type="match status" value="2"/>
</dbReference>
<dbReference type="InterPro" id="IPR002401">
    <property type="entry name" value="Cyt_P450_E_grp-I"/>
</dbReference>
<keyword evidence="3" id="KW-0349">Heme</keyword>
<protein>
    <submittedName>
        <fullName evidence="8">Cytochrome P450 monooxygenase</fullName>
    </submittedName>
</protein>
<evidence type="ECO:0000256" key="2">
    <source>
        <dbReference type="ARBA" id="ARBA00010617"/>
    </source>
</evidence>
<name>A0AB74CR13_ASPFL</name>
<dbReference type="PANTHER" id="PTHR46300:SF1">
    <property type="entry name" value="P450, PUTATIVE (EUROFUNG)-RELATED"/>
    <property type="match status" value="1"/>
</dbReference>
<dbReference type="InterPro" id="IPR050364">
    <property type="entry name" value="Cytochrome_P450_fung"/>
</dbReference>
<dbReference type="PROSITE" id="PS00086">
    <property type="entry name" value="CYTOCHROME_P450"/>
    <property type="match status" value="2"/>
</dbReference>
<keyword evidence="7 8" id="KW-0503">Monooxygenase</keyword>
<dbReference type="InterPro" id="IPR001128">
    <property type="entry name" value="Cyt_P450"/>
</dbReference>
<dbReference type="InterPro" id="IPR036396">
    <property type="entry name" value="Cyt_P450_sf"/>
</dbReference>
<comment type="caution">
    <text evidence="8">The sequence shown here is derived from an EMBL/GenBank/DDBJ whole genome shotgun (WGS) entry which is preliminary data.</text>
</comment>
<dbReference type="AlphaFoldDB" id="A0AB74CR13"/>
<dbReference type="GO" id="GO:0005506">
    <property type="term" value="F:iron ion binding"/>
    <property type="evidence" value="ECO:0007669"/>
    <property type="project" value="InterPro"/>
</dbReference>
<dbReference type="GO" id="GO:0004497">
    <property type="term" value="F:monooxygenase activity"/>
    <property type="evidence" value="ECO:0007669"/>
    <property type="project" value="UniProtKB-KW"/>
</dbReference>
<dbReference type="PRINTS" id="PR00385">
    <property type="entry name" value="P450"/>
</dbReference>
<dbReference type="Gene3D" id="1.10.630.10">
    <property type="entry name" value="Cytochrome P450"/>
    <property type="match status" value="2"/>
</dbReference>
<dbReference type="Proteomes" id="UP000275480">
    <property type="component" value="Unassembled WGS sequence"/>
</dbReference>
<gene>
    <name evidence="8" type="ORF">CA14_009349</name>
</gene>
<dbReference type="CDD" id="cd11058">
    <property type="entry name" value="CYP60B-like"/>
    <property type="match status" value="1"/>
</dbReference>
<accession>A0AB74CR13</accession>
<proteinExistence type="inferred from homology"/>
<keyword evidence="4" id="KW-0479">Metal-binding</keyword>
<dbReference type="GO" id="GO:0016705">
    <property type="term" value="F:oxidoreductase activity, acting on paired donors, with incorporation or reduction of molecular oxygen"/>
    <property type="evidence" value="ECO:0007669"/>
    <property type="project" value="InterPro"/>
</dbReference>
<keyword evidence="5" id="KW-0560">Oxidoreductase</keyword>